<evidence type="ECO:0000259" key="9">
    <source>
        <dbReference type="PROSITE" id="PS50979"/>
    </source>
</evidence>
<accession>A0A544Z2N3</accession>
<evidence type="ECO:0000256" key="6">
    <source>
        <dbReference type="ARBA" id="ARBA00048600"/>
    </source>
</evidence>
<evidence type="ECO:0000256" key="4">
    <source>
        <dbReference type="ARBA" id="ARBA00022741"/>
    </source>
</evidence>
<dbReference type="EMBL" id="VIRM01000004">
    <property type="protein sequence ID" value="TQS23307.1"/>
    <property type="molecule type" value="Genomic_DNA"/>
</dbReference>
<feature type="domain" description="ATP-grasp" evidence="8">
    <location>
        <begin position="120"/>
        <end position="317"/>
    </location>
</feature>
<reference evidence="10 11" key="1">
    <citation type="submission" date="2019-07" db="EMBL/GenBank/DDBJ databases">
        <title>Microbispora hainanensis DSM 45428.</title>
        <authorList>
            <person name="Thawai C."/>
        </authorList>
    </citation>
    <scope>NUCLEOTIDE SEQUENCE [LARGE SCALE GENOMIC DNA]</scope>
    <source>
        <strain evidence="10 11">DSM 45428</strain>
    </source>
</reference>
<dbReference type="GO" id="GO:0046872">
    <property type="term" value="F:metal ion binding"/>
    <property type="evidence" value="ECO:0007669"/>
    <property type="project" value="InterPro"/>
</dbReference>
<comment type="caution">
    <text evidence="10">The sequence shown here is derived from an EMBL/GenBank/DDBJ whole genome shotgun (WGS) entry which is preliminary data.</text>
</comment>
<dbReference type="InterPro" id="IPR005481">
    <property type="entry name" value="BC-like_N"/>
</dbReference>
<dbReference type="SUPFAM" id="SSF56059">
    <property type="entry name" value="Glutathione synthetase ATP-binding domain-like"/>
    <property type="match status" value="1"/>
</dbReference>
<dbReference type="Pfam" id="PF02786">
    <property type="entry name" value="CPSase_L_D2"/>
    <property type="match status" value="1"/>
</dbReference>
<proteinExistence type="predicted"/>
<evidence type="ECO:0000313" key="11">
    <source>
        <dbReference type="Proteomes" id="UP000316541"/>
    </source>
</evidence>
<gene>
    <name evidence="10" type="ORF">FLX08_05430</name>
</gene>
<dbReference type="InterPro" id="IPR011764">
    <property type="entry name" value="Biotin_carboxylation_dom"/>
</dbReference>
<dbReference type="SMART" id="SM00878">
    <property type="entry name" value="Biotin_carb_C"/>
    <property type="match status" value="1"/>
</dbReference>
<evidence type="ECO:0000256" key="2">
    <source>
        <dbReference type="ARBA" id="ARBA00013263"/>
    </source>
</evidence>
<dbReference type="PANTHER" id="PTHR48095:SF2">
    <property type="entry name" value="BIOTIN CARBOXYLASE, CHLOROPLASTIC"/>
    <property type="match status" value="1"/>
</dbReference>
<evidence type="ECO:0000259" key="8">
    <source>
        <dbReference type="PROSITE" id="PS50975"/>
    </source>
</evidence>
<dbReference type="InterPro" id="IPR016185">
    <property type="entry name" value="PreATP-grasp_dom_sf"/>
</dbReference>
<sequence>MFTTVLIANRGEIALRVARTCAEMGIRTVSVHSTADRDSAVSRIAGQSVQIGPSAPRRSYLDAAALMEVALRTGADAVHPGYGFLSEDPEFARICAENGLTFIGPPPDVMETLGDKAAARAAMSAAGLPVLPGSLEPVREDDAAALSDEIGYPVIVKAVAGGGGRGMSVISDRDAFSAAFRRTRAEAQMLFGDDRLCLERYLPVAHHVEVQVLCDSHGNAIHLGERDCSAQRRRQKLVEETPSPAIGPELARRMAEAALEGARAIGYRGLGTFEFLVDHGTGEFYFIETNCRIQVEHPVTEMVTGVDLVREQLTVAAGRPLSLRQDDVVRRGVAVECRVNAEDPSRDFAPTAGLLAEFVPPGGPFVRVDTHAYAGMRVPPDYDPLLAKVIAWGVDRDQALDRLDRALTELVADGPGLSTNVGFLREVLANPSFRKGTHTTGLVGRMLAPRRG</sequence>
<dbReference type="InterPro" id="IPR005482">
    <property type="entry name" value="Biotin_COase_C"/>
</dbReference>
<dbReference type="SUPFAM" id="SSF52440">
    <property type="entry name" value="PreATP-grasp domain"/>
    <property type="match status" value="1"/>
</dbReference>
<dbReference type="Gene3D" id="3.30.470.20">
    <property type="entry name" value="ATP-grasp fold, B domain"/>
    <property type="match status" value="1"/>
</dbReference>
<keyword evidence="4 7" id="KW-0547">Nucleotide-binding</keyword>
<dbReference type="Pfam" id="PF02785">
    <property type="entry name" value="Biotin_carb_C"/>
    <property type="match status" value="1"/>
</dbReference>
<dbReference type="Pfam" id="PF00289">
    <property type="entry name" value="Biotin_carb_N"/>
    <property type="match status" value="1"/>
</dbReference>
<dbReference type="InterPro" id="IPR011761">
    <property type="entry name" value="ATP-grasp"/>
</dbReference>
<dbReference type="GO" id="GO:0004075">
    <property type="term" value="F:biotin carboxylase activity"/>
    <property type="evidence" value="ECO:0007669"/>
    <property type="project" value="UniProtKB-EC"/>
</dbReference>
<protein>
    <recommendedName>
        <fullName evidence="2">biotin carboxylase</fullName>
        <ecNumber evidence="2">6.3.4.14</ecNumber>
    </recommendedName>
</protein>
<keyword evidence="3" id="KW-0436">Ligase</keyword>
<dbReference type="EC" id="6.3.4.14" evidence="2"/>
<dbReference type="PANTHER" id="PTHR48095">
    <property type="entry name" value="PYRUVATE CARBOXYLASE SUBUNIT A"/>
    <property type="match status" value="1"/>
</dbReference>
<evidence type="ECO:0000256" key="5">
    <source>
        <dbReference type="ARBA" id="ARBA00022840"/>
    </source>
</evidence>
<organism evidence="10 11">
    <name type="scientific">Microbispora hainanensis</name>
    <dbReference type="NCBI Taxonomy" id="568844"/>
    <lineage>
        <taxon>Bacteria</taxon>
        <taxon>Bacillati</taxon>
        <taxon>Actinomycetota</taxon>
        <taxon>Actinomycetes</taxon>
        <taxon>Streptosporangiales</taxon>
        <taxon>Streptosporangiaceae</taxon>
        <taxon>Microbispora</taxon>
    </lineage>
</organism>
<keyword evidence="5 7" id="KW-0067">ATP-binding</keyword>
<evidence type="ECO:0000256" key="3">
    <source>
        <dbReference type="ARBA" id="ARBA00022598"/>
    </source>
</evidence>
<dbReference type="InterPro" id="IPR005479">
    <property type="entry name" value="CPAse_ATP-bd"/>
</dbReference>
<dbReference type="RefSeq" id="WP_142617063.1">
    <property type="nucleotide sequence ID" value="NZ_VIRM01000004.1"/>
</dbReference>
<dbReference type="PROSITE" id="PS50979">
    <property type="entry name" value="BC"/>
    <property type="match status" value="1"/>
</dbReference>
<evidence type="ECO:0000256" key="7">
    <source>
        <dbReference type="PROSITE-ProRule" id="PRU00409"/>
    </source>
</evidence>
<feature type="domain" description="Biotin carboxylation" evidence="9">
    <location>
        <begin position="1"/>
        <end position="448"/>
    </location>
</feature>
<dbReference type="Proteomes" id="UP000316541">
    <property type="component" value="Unassembled WGS sequence"/>
</dbReference>
<dbReference type="InterPro" id="IPR051602">
    <property type="entry name" value="ACC_Biotin_Carboxylase"/>
</dbReference>
<dbReference type="PROSITE" id="PS50975">
    <property type="entry name" value="ATP_GRASP"/>
    <property type="match status" value="1"/>
</dbReference>
<dbReference type="AlphaFoldDB" id="A0A544Z2N3"/>
<comment type="function">
    <text evidence="1">This protein is a component of the acetyl coenzyme A carboxylase complex; first, biotin carboxylase catalyzes the carboxylation of the carrier protein and then the transcarboxylase transfers the carboxyl group to form malonyl-CoA.</text>
</comment>
<evidence type="ECO:0000313" key="10">
    <source>
        <dbReference type="EMBL" id="TQS23307.1"/>
    </source>
</evidence>
<name>A0A544Z2N3_9ACTN</name>
<dbReference type="GO" id="GO:0005524">
    <property type="term" value="F:ATP binding"/>
    <property type="evidence" value="ECO:0007669"/>
    <property type="project" value="UniProtKB-UniRule"/>
</dbReference>
<comment type="catalytic activity">
    <reaction evidence="6">
        <text>N(6)-biotinyl-L-lysyl-[protein] + hydrogencarbonate + ATP = N(6)-carboxybiotinyl-L-lysyl-[protein] + ADP + phosphate + H(+)</text>
        <dbReference type="Rhea" id="RHEA:13501"/>
        <dbReference type="Rhea" id="RHEA-COMP:10505"/>
        <dbReference type="Rhea" id="RHEA-COMP:10506"/>
        <dbReference type="ChEBI" id="CHEBI:15378"/>
        <dbReference type="ChEBI" id="CHEBI:17544"/>
        <dbReference type="ChEBI" id="CHEBI:30616"/>
        <dbReference type="ChEBI" id="CHEBI:43474"/>
        <dbReference type="ChEBI" id="CHEBI:83144"/>
        <dbReference type="ChEBI" id="CHEBI:83145"/>
        <dbReference type="ChEBI" id="CHEBI:456216"/>
        <dbReference type="EC" id="6.3.4.14"/>
    </reaction>
</comment>
<evidence type="ECO:0000256" key="1">
    <source>
        <dbReference type="ARBA" id="ARBA00003761"/>
    </source>
</evidence>
<dbReference type="InterPro" id="IPR011054">
    <property type="entry name" value="Rudment_hybrid_motif"/>
</dbReference>
<dbReference type="SUPFAM" id="SSF51246">
    <property type="entry name" value="Rudiment single hybrid motif"/>
    <property type="match status" value="1"/>
</dbReference>